<sequence>MTSLLSGPLSGQDLLLVTDDHTQRLLDLDQVVEAAGASFTPVFLSTQHSLLHTPRPSHHTKGTLLTALLLFHQDPTDFLLLLADNTNWNPSYLVLFCLNPNLNTTTVLSQPVVQRSQFILLLQTVGQVAHKLIIAFTSLPFQHNARGLSLVKSSLGVWSPDKFHSRQSLFPLRFKTFGNQVLEVTALCYSEPFVYYDENNTCSVGMSIDLLHIISKKLQFTFIISIPPDFVYSSKVNGTWGGMFGQLMYEGKHLLINIMQVLLERISDFDYTYPYWADGYAFVLCVPPPLPQWRNILYPFPSLMWVSIFATTVTVSSLLAIFLYYVSNVSHPFSVAYKFAAGLVAQGMGPGDRKEWWVRVWLAFWWIGVQIMSLAYRGILVAVLTIPASLSILHTVQEVAESEFIPIMLGYGDSVSHALRTSENPTLATIGRKLTIDQVFSSPYVHIMDLVVREGTHVALISTDYLRYTLHELGLVRDIYLVDEQIYRNYNSWFLPRNTPYTTTISDHLIRILETGIVPKSYEHHVGAYTTKDKQVRGDGVLNLSHLQGAFILLGLGMGVALLILLLELLANNTTSSLSSLLSCMKTGGF</sequence>
<dbReference type="AlphaFoldDB" id="A0AAE1PN04"/>
<dbReference type="InterPro" id="IPR001320">
    <property type="entry name" value="Iontro_rcpt_C"/>
</dbReference>
<evidence type="ECO:0000256" key="2">
    <source>
        <dbReference type="ARBA" id="ARBA00008685"/>
    </source>
</evidence>
<evidence type="ECO:0000256" key="6">
    <source>
        <dbReference type="ARBA" id="ARBA00022989"/>
    </source>
</evidence>
<keyword evidence="16" id="KW-1185">Reference proteome</keyword>
<reference evidence="15" key="1">
    <citation type="submission" date="2023-11" db="EMBL/GenBank/DDBJ databases">
        <title>Genome assemblies of two species of porcelain crab, Petrolisthes cinctipes and Petrolisthes manimaculis (Anomura: Porcellanidae).</title>
        <authorList>
            <person name="Angst P."/>
        </authorList>
    </citation>
    <scope>NUCLEOTIDE SEQUENCE</scope>
    <source>
        <strain evidence="15">PB745_02</strain>
        <tissue evidence="15">Gill</tissue>
    </source>
</reference>
<keyword evidence="9" id="KW-0675">Receptor</keyword>
<keyword evidence="8 13" id="KW-0472">Membrane</keyword>
<accession>A0AAE1PN04</accession>
<dbReference type="Gene3D" id="1.10.287.70">
    <property type="match status" value="1"/>
</dbReference>
<keyword evidence="11" id="KW-1071">Ligand-gated ion channel</keyword>
<dbReference type="PANTHER" id="PTHR42643:SF24">
    <property type="entry name" value="IONOTROPIC RECEPTOR 60A"/>
    <property type="match status" value="1"/>
</dbReference>
<evidence type="ECO:0000256" key="7">
    <source>
        <dbReference type="ARBA" id="ARBA00023065"/>
    </source>
</evidence>
<evidence type="ECO:0000256" key="12">
    <source>
        <dbReference type="ARBA" id="ARBA00023303"/>
    </source>
</evidence>
<evidence type="ECO:0000259" key="14">
    <source>
        <dbReference type="SMART" id="SM00918"/>
    </source>
</evidence>
<organism evidence="15 16">
    <name type="scientific">Petrolisthes manimaculis</name>
    <dbReference type="NCBI Taxonomy" id="1843537"/>
    <lineage>
        <taxon>Eukaryota</taxon>
        <taxon>Metazoa</taxon>
        <taxon>Ecdysozoa</taxon>
        <taxon>Arthropoda</taxon>
        <taxon>Crustacea</taxon>
        <taxon>Multicrustacea</taxon>
        <taxon>Malacostraca</taxon>
        <taxon>Eumalacostraca</taxon>
        <taxon>Eucarida</taxon>
        <taxon>Decapoda</taxon>
        <taxon>Pleocyemata</taxon>
        <taxon>Anomura</taxon>
        <taxon>Galatheoidea</taxon>
        <taxon>Porcellanidae</taxon>
        <taxon>Petrolisthes</taxon>
    </lineage>
</organism>
<comment type="similarity">
    <text evidence="2">Belongs to the glutamate-gated ion channel (TC 1.A.10.1) family.</text>
</comment>
<dbReference type="SMART" id="SM00918">
    <property type="entry name" value="Lig_chan-Glu_bd"/>
    <property type="match status" value="1"/>
</dbReference>
<evidence type="ECO:0000256" key="10">
    <source>
        <dbReference type="ARBA" id="ARBA00023180"/>
    </source>
</evidence>
<feature type="transmembrane region" description="Helical" evidence="13">
    <location>
        <begin position="303"/>
        <end position="326"/>
    </location>
</feature>
<dbReference type="Pfam" id="PF00060">
    <property type="entry name" value="Lig_chan"/>
    <property type="match status" value="1"/>
</dbReference>
<keyword evidence="3" id="KW-0813">Transport</keyword>
<dbReference type="GO" id="GO:0015276">
    <property type="term" value="F:ligand-gated monoatomic ion channel activity"/>
    <property type="evidence" value="ECO:0007669"/>
    <property type="project" value="InterPro"/>
</dbReference>
<keyword evidence="6 13" id="KW-1133">Transmembrane helix</keyword>
<evidence type="ECO:0000256" key="8">
    <source>
        <dbReference type="ARBA" id="ARBA00023136"/>
    </source>
</evidence>
<dbReference type="EMBL" id="JAWZYT010001650">
    <property type="protein sequence ID" value="KAK4310274.1"/>
    <property type="molecule type" value="Genomic_DNA"/>
</dbReference>
<proteinExistence type="inferred from homology"/>
<dbReference type="Pfam" id="PF10613">
    <property type="entry name" value="Lig_chan-Glu_bd"/>
    <property type="match status" value="1"/>
</dbReference>
<dbReference type="SUPFAM" id="SSF53850">
    <property type="entry name" value="Periplasmic binding protein-like II"/>
    <property type="match status" value="1"/>
</dbReference>
<keyword evidence="7" id="KW-0406">Ion transport</keyword>
<keyword evidence="4" id="KW-1003">Cell membrane</keyword>
<dbReference type="Proteomes" id="UP001292094">
    <property type="component" value="Unassembled WGS sequence"/>
</dbReference>
<evidence type="ECO:0000313" key="15">
    <source>
        <dbReference type="EMBL" id="KAK4310274.1"/>
    </source>
</evidence>
<keyword evidence="5 13" id="KW-0812">Transmembrane</keyword>
<gene>
    <name evidence="15" type="ORF">Pmani_018147</name>
</gene>
<dbReference type="GO" id="GO:0005886">
    <property type="term" value="C:plasma membrane"/>
    <property type="evidence" value="ECO:0007669"/>
    <property type="project" value="UniProtKB-SubCell"/>
</dbReference>
<comment type="subcellular location">
    <subcellularLocation>
        <location evidence="1">Cell membrane</location>
        <topology evidence="1">Multi-pass membrane protein</topology>
    </subcellularLocation>
</comment>
<feature type="transmembrane region" description="Helical" evidence="13">
    <location>
        <begin position="363"/>
        <end position="386"/>
    </location>
</feature>
<evidence type="ECO:0000256" key="4">
    <source>
        <dbReference type="ARBA" id="ARBA00022475"/>
    </source>
</evidence>
<feature type="transmembrane region" description="Helical" evidence="13">
    <location>
        <begin position="550"/>
        <end position="571"/>
    </location>
</feature>
<dbReference type="PANTHER" id="PTHR42643">
    <property type="entry name" value="IONOTROPIC RECEPTOR 20A-RELATED"/>
    <property type="match status" value="1"/>
</dbReference>
<dbReference type="GO" id="GO:0050906">
    <property type="term" value="P:detection of stimulus involved in sensory perception"/>
    <property type="evidence" value="ECO:0007669"/>
    <property type="project" value="UniProtKB-ARBA"/>
</dbReference>
<evidence type="ECO:0000256" key="1">
    <source>
        <dbReference type="ARBA" id="ARBA00004651"/>
    </source>
</evidence>
<dbReference type="InterPro" id="IPR019594">
    <property type="entry name" value="Glu/Gly-bd"/>
</dbReference>
<evidence type="ECO:0000256" key="13">
    <source>
        <dbReference type="SAM" id="Phobius"/>
    </source>
</evidence>
<dbReference type="InterPro" id="IPR052192">
    <property type="entry name" value="Insect_Ionotropic_Sensory_Rcpt"/>
</dbReference>
<keyword evidence="10" id="KW-0325">Glycoprotein</keyword>
<evidence type="ECO:0000256" key="5">
    <source>
        <dbReference type="ARBA" id="ARBA00022692"/>
    </source>
</evidence>
<protein>
    <recommendedName>
        <fullName evidence="14">Ionotropic glutamate receptor L-glutamate and glycine-binding domain-containing protein</fullName>
    </recommendedName>
</protein>
<feature type="domain" description="Ionotropic glutamate receptor L-glutamate and glycine-binding" evidence="14">
    <location>
        <begin position="192"/>
        <end position="249"/>
    </location>
</feature>
<evidence type="ECO:0000256" key="11">
    <source>
        <dbReference type="ARBA" id="ARBA00023286"/>
    </source>
</evidence>
<dbReference type="Gene3D" id="3.40.190.10">
    <property type="entry name" value="Periplasmic binding protein-like II"/>
    <property type="match status" value="1"/>
</dbReference>
<name>A0AAE1PN04_9EUCA</name>
<evidence type="ECO:0000256" key="3">
    <source>
        <dbReference type="ARBA" id="ARBA00022448"/>
    </source>
</evidence>
<comment type="caution">
    <text evidence="15">The sequence shown here is derived from an EMBL/GenBank/DDBJ whole genome shotgun (WGS) entry which is preliminary data.</text>
</comment>
<keyword evidence="12" id="KW-0407">Ion channel</keyword>
<evidence type="ECO:0000313" key="16">
    <source>
        <dbReference type="Proteomes" id="UP001292094"/>
    </source>
</evidence>
<evidence type="ECO:0000256" key="9">
    <source>
        <dbReference type="ARBA" id="ARBA00023170"/>
    </source>
</evidence>